<dbReference type="EC" id="3.4.24.-" evidence="4"/>
<keyword evidence="3 4" id="KW-0378">Hydrolase</keyword>
<organism evidence="7 8">
    <name type="scientific">Necator americanus</name>
    <name type="common">Human hookworm</name>
    <dbReference type="NCBI Taxonomy" id="51031"/>
    <lineage>
        <taxon>Eukaryota</taxon>
        <taxon>Metazoa</taxon>
        <taxon>Ecdysozoa</taxon>
        <taxon>Nematoda</taxon>
        <taxon>Chromadorea</taxon>
        <taxon>Rhabditida</taxon>
        <taxon>Rhabditina</taxon>
        <taxon>Rhabditomorpha</taxon>
        <taxon>Strongyloidea</taxon>
        <taxon>Ancylostomatidae</taxon>
        <taxon>Bunostominae</taxon>
        <taxon>Necator</taxon>
    </lineage>
</organism>
<dbReference type="PROSITE" id="PS01180">
    <property type="entry name" value="CUB"/>
    <property type="match status" value="1"/>
</dbReference>
<evidence type="ECO:0000313" key="8">
    <source>
        <dbReference type="Proteomes" id="UP001303046"/>
    </source>
</evidence>
<feature type="signal peptide" evidence="4">
    <location>
        <begin position="1"/>
        <end position="19"/>
    </location>
</feature>
<keyword evidence="3 4" id="KW-0862">Zinc</keyword>
<evidence type="ECO:0000256" key="1">
    <source>
        <dbReference type="ARBA" id="ARBA00023157"/>
    </source>
</evidence>
<feature type="chain" id="PRO_5044987088" description="Metalloendopeptidase" evidence="4">
    <location>
        <begin position="20"/>
        <end position="776"/>
    </location>
</feature>
<dbReference type="PANTHER" id="PTHR10127">
    <property type="entry name" value="DISCOIDIN, CUB, EGF, LAMININ , AND ZINC METALLOPROTEASE DOMAIN CONTAINING"/>
    <property type="match status" value="1"/>
</dbReference>
<dbReference type="InterPro" id="IPR034035">
    <property type="entry name" value="Astacin-like_dom"/>
</dbReference>
<evidence type="ECO:0000313" key="7">
    <source>
        <dbReference type="EMBL" id="KAK6726197.1"/>
    </source>
</evidence>
<keyword evidence="8" id="KW-1185">Reference proteome</keyword>
<dbReference type="InterPro" id="IPR024079">
    <property type="entry name" value="MetalloPept_cat_dom_sf"/>
</dbReference>
<feature type="binding site" evidence="3">
    <location>
        <position position="241"/>
    </location>
    <ligand>
        <name>Zn(2+)</name>
        <dbReference type="ChEBI" id="CHEBI:29105"/>
        <note>catalytic</note>
    </ligand>
</feature>
<dbReference type="SUPFAM" id="SSF55486">
    <property type="entry name" value="Metalloproteases ('zincins'), catalytic domain"/>
    <property type="match status" value="1"/>
</dbReference>
<evidence type="ECO:0000259" key="6">
    <source>
        <dbReference type="PROSITE" id="PS51864"/>
    </source>
</evidence>
<keyword evidence="3 4" id="KW-0479">Metal-binding</keyword>
<dbReference type="InterPro" id="IPR000859">
    <property type="entry name" value="CUB_dom"/>
</dbReference>
<comment type="cofactor">
    <cofactor evidence="3 4">
        <name>Zn(2+)</name>
        <dbReference type="ChEBI" id="CHEBI:29105"/>
    </cofactor>
    <text evidence="3 4">Binds 1 zinc ion per subunit.</text>
</comment>
<feature type="domain" description="Peptidase M12A" evidence="6">
    <location>
        <begin position="143"/>
        <end position="340"/>
    </location>
</feature>
<dbReference type="PANTHER" id="PTHR10127:SF793">
    <property type="entry name" value="ZINC METALLOPROTEINASE NAS-31"/>
    <property type="match status" value="1"/>
</dbReference>
<dbReference type="SMART" id="SM00235">
    <property type="entry name" value="ZnMc"/>
    <property type="match status" value="1"/>
</dbReference>
<evidence type="ECO:0000256" key="4">
    <source>
        <dbReference type="RuleBase" id="RU361183"/>
    </source>
</evidence>
<dbReference type="PROSITE" id="PS51864">
    <property type="entry name" value="ASTACIN"/>
    <property type="match status" value="1"/>
</dbReference>
<keyword evidence="1" id="KW-1015">Disulfide bond</keyword>
<dbReference type="InterPro" id="IPR001506">
    <property type="entry name" value="Peptidase_M12A"/>
</dbReference>
<name>A0ABR1BI94_NECAM</name>
<keyword evidence="3 4" id="KW-0645">Protease</keyword>
<feature type="binding site" evidence="3">
    <location>
        <position position="237"/>
    </location>
    <ligand>
        <name>Zn(2+)</name>
        <dbReference type="ChEBI" id="CHEBI:29105"/>
        <note>catalytic</note>
    </ligand>
</feature>
<dbReference type="InterPro" id="IPR006026">
    <property type="entry name" value="Peptidase_Metallo"/>
</dbReference>
<accession>A0ABR1BI94</accession>
<dbReference type="Proteomes" id="UP001303046">
    <property type="component" value="Unassembled WGS sequence"/>
</dbReference>
<feature type="active site" evidence="3">
    <location>
        <position position="238"/>
    </location>
</feature>
<evidence type="ECO:0000256" key="3">
    <source>
        <dbReference type="PROSITE-ProRule" id="PRU01211"/>
    </source>
</evidence>
<comment type="caution">
    <text evidence="2">Lacks conserved residue(s) required for the propagation of feature annotation.</text>
</comment>
<keyword evidence="3 4" id="KW-0482">Metalloprotease</keyword>
<gene>
    <name evidence="7" type="primary">Necator_chrI.g611</name>
    <name evidence="7" type="ORF">RB195_004489</name>
</gene>
<dbReference type="PRINTS" id="PR00480">
    <property type="entry name" value="ASTACIN"/>
</dbReference>
<keyword evidence="4" id="KW-0732">Signal</keyword>
<reference evidence="7 8" key="1">
    <citation type="submission" date="2023-08" db="EMBL/GenBank/DDBJ databases">
        <title>A Necator americanus chromosomal reference genome.</title>
        <authorList>
            <person name="Ilik V."/>
            <person name="Petrzelkova K.J."/>
            <person name="Pardy F."/>
            <person name="Fuh T."/>
            <person name="Niatou-Singa F.S."/>
            <person name="Gouil Q."/>
            <person name="Baker L."/>
            <person name="Ritchie M.E."/>
            <person name="Jex A.R."/>
            <person name="Gazzola D."/>
            <person name="Li H."/>
            <person name="Toshio Fujiwara R."/>
            <person name="Zhan B."/>
            <person name="Aroian R.V."/>
            <person name="Pafco B."/>
            <person name="Schwarz E.M."/>
        </authorList>
    </citation>
    <scope>NUCLEOTIDE SEQUENCE [LARGE SCALE GENOMIC DNA]</scope>
    <source>
        <strain evidence="7 8">Aroian</strain>
        <tissue evidence="7">Whole animal</tissue>
    </source>
</reference>
<evidence type="ECO:0000256" key="2">
    <source>
        <dbReference type="PROSITE-ProRule" id="PRU00059"/>
    </source>
</evidence>
<comment type="caution">
    <text evidence="7">The sequence shown here is derived from an EMBL/GenBank/DDBJ whole genome shotgun (WGS) entry which is preliminary data.</text>
</comment>
<protein>
    <recommendedName>
        <fullName evidence="4">Metalloendopeptidase</fullName>
        <ecNumber evidence="4">3.4.24.-</ecNumber>
    </recommendedName>
</protein>
<dbReference type="CDD" id="cd04280">
    <property type="entry name" value="ZnMc_astacin_like"/>
    <property type="match status" value="1"/>
</dbReference>
<dbReference type="EMBL" id="JAVFWL010000001">
    <property type="protein sequence ID" value="KAK6726197.1"/>
    <property type="molecule type" value="Genomic_DNA"/>
</dbReference>
<evidence type="ECO:0000259" key="5">
    <source>
        <dbReference type="PROSITE" id="PS01180"/>
    </source>
</evidence>
<dbReference type="Pfam" id="PF01400">
    <property type="entry name" value="Astacin"/>
    <property type="match status" value="1"/>
</dbReference>
<dbReference type="Gene3D" id="3.40.390.10">
    <property type="entry name" value="Collagenase (Catalytic Domain)"/>
    <property type="match status" value="1"/>
</dbReference>
<proteinExistence type="predicted"/>
<feature type="domain" description="CUB" evidence="5">
    <location>
        <begin position="379"/>
        <end position="499"/>
    </location>
</feature>
<sequence>MKIGLSLLILLLVVCCADAGLRDLGKKVKDKIKEGIKNTIDKIKTSLNLTDIRRIHEKFVKAGEKFVKKLPLSDENKEKLEKLLKKIVRVRLDHVNPEGDDIEQVNENAGIGEVLYQGDMVLTDEQADEILSEDSGPNRAKRQAFRNSHYPKTIWSDGVYYYFHPTASNMVRSVFKKAAALWSAETCIDFHEDVIGMRPHRIKVFKDVGCWSMVGKLNRVQELSLGKGCETIATAQHEIGHSLGFYHEQARHDRDENIIVNYDHIQHRNRDQFKKQSTHTNDNYGLPYDYGSTMQYGTHSGSMDGEPTMVPRVPLYSETLGSPFLGFYDKLMMNIHYGCLGQFHARNMMGGFPNPRDCSRCVCPSGYGGKLCDERPEGCGKELTARRDPQILEGEIGERSAGEREREDMTMCTFWLKAPPGSKIEVKIAKLTPGFTVDGCRLWGVEINTQQDQRLSGHRFCAPEDAGVKLVSHSNIVPIIVFNRKFVTKYKLEYRLEAVLSFDFFCMNLDQCCGQPTSLDLVNMTALHRIAGCPDNQEGDHMNSEFEYEQQGGIPLDYAGTHSLFKADVLSALVFSRQALKKTISTNLRPVIKDCNNPTSGSRRRTRRKKKRKKKNLYRIIVIVPMFIESYTWSMEIVYFWRTNREKLSRLLGEALVTQNYTEIQNRTMFECDSKVTPASSGAQNLKRGIGQDGNFSPIPNTVFHFGIRCNAIISSQIRTRTQTSCIRKSIPGRSVLHSASVIILRLEFLVEKKFLDEAGRVLSELTTTLSELNTM</sequence>
<feature type="binding site" evidence="3">
    <location>
        <position position="247"/>
    </location>
    <ligand>
        <name>Zn(2+)</name>
        <dbReference type="ChEBI" id="CHEBI:29105"/>
        <note>catalytic</note>
    </ligand>
</feature>